<dbReference type="InterPro" id="IPR010065">
    <property type="entry name" value="AA_ABC_transptr_permease_3TM"/>
</dbReference>
<organism evidence="11 12">
    <name type="scientific">Peptoniphilus lacrimalis</name>
    <dbReference type="NCBI Taxonomy" id="33031"/>
    <lineage>
        <taxon>Bacteria</taxon>
        <taxon>Bacillati</taxon>
        <taxon>Bacillota</taxon>
        <taxon>Tissierellia</taxon>
        <taxon>Tissierellales</taxon>
        <taxon>Peptoniphilaceae</taxon>
        <taxon>Peptoniphilus</taxon>
    </lineage>
</organism>
<dbReference type="SUPFAM" id="SSF161098">
    <property type="entry name" value="MetI-like"/>
    <property type="match status" value="1"/>
</dbReference>
<accession>A0A379C8F8</accession>
<keyword evidence="3 9" id="KW-0813">Transport</keyword>
<dbReference type="PROSITE" id="PS50928">
    <property type="entry name" value="ABC_TM1"/>
    <property type="match status" value="1"/>
</dbReference>
<dbReference type="EMBL" id="UGSZ01000001">
    <property type="protein sequence ID" value="SUB57926.1"/>
    <property type="molecule type" value="Genomic_DNA"/>
</dbReference>
<dbReference type="Gene3D" id="1.10.3720.10">
    <property type="entry name" value="MetI-like"/>
    <property type="match status" value="1"/>
</dbReference>
<dbReference type="InterPro" id="IPR000515">
    <property type="entry name" value="MetI-like"/>
</dbReference>
<sequence>MTKVLELFTRYKPLFFNGTLNTLKISIVATIFGLIIGLITGTIRTLPKKNGFGGFLQKVVNLLISAYITLFRGTPMMVQASLLFYGFPLFLGVDVDKILTAYIIVSVNTGAYMSEVVRGGIISIDKGQWEASRASGLSHIQTMLYVIGPQTLRNILPATGNEFVINIKDTSVLNVIGVGELFFAAKTVAGQSYSYFETYFIILIIYLLLTTVITEILRQIEKRLEGPVSFELKMGNQQQV</sequence>
<keyword evidence="6" id="KW-0029">Amino-acid transport</keyword>
<feature type="domain" description="ABC transmembrane type-1" evidence="10">
    <location>
        <begin position="19"/>
        <end position="214"/>
    </location>
</feature>
<evidence type="ECO:0000313" key="11">
    <source>
        <dbReference type="EMBL" id="SUB57926.1"/>
    </source>
</evidence>
<dbReference type="Pfam" id="PF00528">
    <property type="entry name" value="BPD_transp_1"/>
    <property type="match status" value="1"/>
</dbReference>
<evidence type="ECO:0000256" key="7">
    <source>
        <dbReference type="ARBA" id="ARBA00022989"/>
    </source>
</evidence>
<dbReference type="GO" id="GO:0043190">
    <property type="term" value="C:ATP-binding cassette (ABC) transporter complex"/>
    <property type="evidence" value="ECO:0007669"/>
    <property type="project" value="InterPro"/>
</dbReference>
<evidence type="ECO:0000256" key="2">
    <source>
        <dbReference type="ARBA" id="ARBA00010072"/>
    </source>
</evidence>
<keyword evidence="7 9" id="KW-1133">Transmembrane helix</keyword>
<dbReference type="GO" id="GO:0006865">
    <property type="term" value="P:amino acid transport"/>
    <property type="evidence" value="ECO:0007669"/>
    <property type="project" value="UniProtKB-KW"/>
</dbReference>
<feature type="transmembrane region" description="Helical" evidence="9">
    <location>
        <begin position="21"/>
        <end position="40"/>
    </location>
</feature>
<evidence type="ECO:0000313" key="12">
    <source>
        <dbReference type="Proteomes" id="UP000255517"/>
    </source>
</evidence>
<comment type="subcellular location">
    <subcellularLocation>
        <location evidence="1 9">Cell membrane</location>
        <topology evidence="1 9">Multi-pass membrane protein</topology>
    </subcellularLocation>
</comment>
<dbReference type="InterPro" id="IPR043429">
    <property type="entry name" value="ArtM/GltK/GlnP/TcyL/YhdX-like"/>
</dbReference>
<dbReference type="AlphaFoldDB" id="A0A379C8F8"/>
<dbReference type="NCBIfam" id="TIGR01726">
    <property type="entry name" value="HEQRo_perm_3TM"/>
    <property type="match status" value="1"/>
</dbReference>
<evidence type="ECO:0000256" key="8">
    <source>
        <dbReference type="ARBA" id="ARBA00023136"/>
    </source>
</evidence>
<dbReference type="PANTHER" id="PTHR30614">
    <property type="entry name" value="MEMBRANE COMPONENT OF AMINO ACID ABC TRANSPORTER"/>
    <property type="match status" value="1"/>
</dbReference>
<reference evidence="11 12" key="1">
    <citation type="submission" date="2018-06" db="EMBL/GenBank/DDBJ databases">
        <authorList>
            <consortium name="Pathogen Informatics"/>
            <person name="Doyle S."/>
        </authorList>
    </citation>
    <scope>NUCLEOTIDE SEQUENCE [LARGE SCALE GENOMIC DNA]</scope>
    <source>
        <strain evidence="11 12">NCTC13149</strain>
    </source>
</reference>
<protein>
    <submittedName>
        <fullName evidence="11">Glutamine transport system permease protein glnP</fullName>
    </submittedName>
</protein>
<evidence type="ECO:0000259" key="10">
    <source>
        <dbReference type="PROSITE" id="PS50928"/>
    </source>
</evidence>
<evidence type="ECO:0000256" key="1">
    <source>
        <dbReference type="ARBA" id="ARBA00004651"/>
    </source>
</evidence>
<keyword evidence="8 9" id="KW-0472">Membrane</keyword>
<name>A0A379C8F8_9FIRM</name>
<feature type="transmembrane region" description="Helical" evidence="9">
    <location>
        <begin position="82"/>
        <end position="105"/>
    </location>
</feature>
<dbReference type="Proteomes" id="UP000255517">
    <property type="component" value="Unassembled WGS sequence"/>
</dbReference>
<comment type="similarity">
    <text evidence="2">Belongs to the binding-protein-dependent transport system permease family. HisMQ subfamily.</text>
</comment>
<keyword evidence="5 9" id="KW-0812">Transmembrane</keyword>
<dbReference type="OrthoDB" id="9811552at2"/>
<feature type="transmembrane region" description="Helical" evidence="9">
    <location>
        <begin position="198"/>
        <end position="217"/>
    </location>
</feature>
<gene>
    <name evidence="11" type="primary">glnP</name>
    <name evidence="11" type="ORF">NCTC13149_01787</name>
</gene>
<keyword evidence="4" id="KW-1003">Cell membrane</keyword>
<evidence type="ECO:0000256" key="6">
    <source>
        <dbReference type="ARBA" id="ARBA00022970"/>
    </source>
</evidence>
<evidence type="ECO:0000256" key="3">
    <source>
        <dbReference type="ARBA" id="ARBA00022448"/>
    </source>
</evidence>
<feature type="transmembrane region" description="Helical" evidence="9">
    <location>
        <begin position="52"/>
        <end position="70"/>
    </location>
</feature>
<dbReference type="GO" id="GO:0022857">
    <property type="term" value="F:transmembrane transporter activity"/>
    <property type="evidence" value="ECO:0007669"/>
    <property type="project" value="InterPro"/>
</dbReference>
<proteinExistence type="inferred from homology"/>
<evidence type="ECO:0000256" key="4">
    <source>
        <dbReference type="ARBA" id="ARBA00022475"/>
    </source>
</evidence>
<evidence type="ECO:0000256" key="9">
    <source>
        <dbReference type="RuleBase" id="RU363032"/>
    </source>
</evidence>
<dbReference type="RefSeq" id="WP_004823819.1">
    <property type="nucleotide sequence ID" value="NZ_CAMUOS010000010.1"/>
</dbReference>
<dbReference type="STRING" id="1122949.GCA_000378725_00030"/>
<dbReference type="InterPro" id="IPR035906">
    <property type="entry name" value="MetI-like_sf"/>
</dbReference>
<evidence type="ECO:0000256" key="5">
    <source>
        <dbReference type="ARBA" id="ARBA00022692"/>
    </source>
</evidence>
<dbReference type="PANTHER" id="PTHR30614:SF20">
    <property type="entry name" value="GLUTAMINE TRANSPORT SYSTEM PERMEASE PROTEIN GLNP"/>
    <property type="match status" value="1"/>
</dbReference>
<dbReference type="CDD" id="cd06261">
    <property type="entry name" value="TM_PBP2"/>
    <property type="match status" value="1"/>
</dbReference>